<dbReference type="PANTHER" id="PTHR48079">
    <property type="entry name" value="PROTEIN YEEZ"/>
    <property type="match status" value="1"/>
</dbReference>
<dbReference type="SUPFAM" id="SSF51735">
    <property type="entry name" value="NAD(P)-binding Rossmann-fold domains"/>
    <property type="match status" value="1"/>
</dbReference>
<organism evidence="2 3">
    <name type="scientific">Chitinophaga ginsengisegetis</name>
    <dbReference type="NCBI Taxonomy" id="393003"/>
    <lineage>
        <taxon>Bacteria</taxon>
        <taxon>Pseudomonadati</taxon>
        <taxon>Bacteroidota</taxon>
        <taxon>Chitinophagia</taxon>
        <taxon>Chitinophagales</taxon>
        <taxon>Chitinophagaceae</taxon>
        <taxon>Chitinophaga</taxon>
    </lineage>
</organism>
<dbReference type="InterPro" id="IPR036291">
    <property type="entry name" value="NAD(P)-bd_dom_sf"/>
</dbReference>
<evidence type="ECO:0000259" key="1">
    <source>
        <dbReference type="Pfam" id="PF01370"/>
    </source>
</evidence>
<reference evidence="2 3" key="1">
    <citation type="submission" date="2017-02" db="EMBL/GenBank/DDBJ databases">
        <authorList>
            <person name="Peterson S.W."/>
        </authorList>
    </citation>
    <scope>NUCLEOTIDE SEQUENCE [LARGE SCALE GENOMIC DNA]</scope>
    <source>
        <strain evidence="2 3">DSM 18108</strain>
    </source>
</reference>
<dbReference type="GO" id="GO:0004029">
    <property type="term" value="F:aldehyde dehydrogenase (NAD+) activity"/>
    <property type="evidence" value="ECO:0007669"/>
    <property type="project" value="TreeGrafter"/>
</dbReference>
<proteinExistence type="predicted"/>
<dbReference type="STRING" id="393003.SAMN05660461_5945"/>
<protein>
    <submittedName>
        <fullName evidence="2">Nucleoside-diphosphate-sugar epimerase</fullName>
    </submittedName>
</protein>
<dbReference type="InterPro" id="IPR051783">
    <property type="entry name" value="NAD(P)-dependent_oxidoreduct"/>
</dbReference>
<sequence length="292" mass="31873">MFKRAAPTFVQDKIQKMKEQKGTILVTGGSGLVGARLLPRLINAGFDCRALMRGKKEAPPGTMVVEGDLLDPASLAKAVKEASAIIHLAAVFRSPDTDLIWKSNLEGTRNLIAAAKAHAPDARFIFASTSHVYNINNPHPGREDDEVTPQHAYPASKVAAENELRGSGLNWSILRFPFVYGDGDGHLDTLPQHVAAAKFHPAMRMSTIHHHDIYTAISMALDGIMDNHIVNIADEAPTSLYELLQLAGNTMESSSEPLVNPWYLHSDSSLARSLGFQPVIRTVYQAAQEHLL</sequence>
<dbReference type="InterPro" id="IPR001509">
    <property type="entry name" value="Epimerase_deHydtase"/>
</dbReference>
<evidence type="ECO:0000313" key="3">
    <source>
        <dbReference type="Proteomes" id="UP000190166"/>
    </source>
</evidence>
<dbReference type="EMBL" id="FUZZ01000006">
    <property type="protein sequence ID" value="SKD10045.1"/>
    <property type="molecule type" value="Genomic_DNA"/>
</dbReference>
<dbReference type="GO" id="GO:0005737">
    <property type="term" value="C:cytoplasm"/>
    <property type="evidence" value="ECO:0007669"/>
    <property type="project" value="TreeGrafter"/>
</dbReference>
<keyword evidence="3" id="KW-1185">Reference proteome</keyword>
<gene>
    <name evidence="2" type="ORF">SAMN05660461_5945</name>
</gene>
<dbReference type="AlphaFoldDB" id="A0A1T5PBC7"/>
<feature type="domain" description="NAD-dependent epimerase/dehydratase" evidence="1">
    <location>
        <begin position="24"/>
        <end position="196"/>
    </location>
</feature>
<dbReference type="Proteomes" id="UP000190166">
    <property type="component" value="Unassembled WGS sequence"/>
</dbReference>
<evidence type="ECO:0000313" key="2">
    <source>
        <dbReference type="EMBL" id="SKD10045.1"/>
    </source>
</evidence>
<dbReference type="RefSeq" id="WP_235016082.1">
    <property type="nucleotide sequence ID" value="NZ_FUZZ01000006.1"/>
</dbReference>
<accession>A0A1T5PBC7</accession>
<name>A0A1T5PBC7_9BACT</name>
<dbReference type="Pfam" id="PF01370">
    <property type="entry name" value="Epimerase"/>
    <property type="match status" value="1"/>
</dbReference>
<dbReference type="Gene3D" id="3.40.50.720">
    <property type="entry name" value="NAD(P)-binding Rossmann-like Domain"/>
    <property type="match status" value="1"/>
</dbReference>
<dbReference type="PANTHER" id="PTHR48079:SF6">
    <property type="entry name" value="NAD(P)-BINDING DOMAIN-CONTAINING PROTEIN-RELATED"/>
    <property type="match status" value="1"/>
</dbReference>